<feature type="domain" description="Origin recognition complex subunit 2 RecA-like" evidence="7">
    <location>
        <begin position="268"/>
        <end position="442"/>
    </location>
</feature>
<evidence type="ECO:0000256" key="6">
    <source>
        <dbReference type="SAM" id="MobiDB-lite"/>
    </source>
</evidence>
<name>A0A9P4YS14_9HYPO</name>
<dbReference type="EMBL" id="JAANYQ010000016">
    <property type="protein sequence ID" value="KAF4120581.1"/>
    <property type="molecule type" value="Genomic_DNA"/>
</dbReference>
<dbReference type="InterPro" id="IPR007220">
    <property type="entry name" value="ORC2"/>
</dbReference>
<dbReference type="InterPro" id="IPR056772">
    <property type="entry name" value="RecA-like_ORC2"/>
</dbReference>
<accession>A0A9P4YS14</accession>
<comment type="similarity">
    <text evidence="2 5">Belongs to the ORC2 family.</text>
</comment>
<dbReference type="GO" id="GO:0006260">
    <property type="term" value="P:DNA replication"/>
    <property type="evidence" value="ECO:0007669"/>
    <property type="project" value="UniProtKB-UniRule"/>
</dbReference>
<feature type="compositionally biased region" description="Low complexity" evidence="6">
    <location>
        <begin position="97"/>
        <end position="109"/>
    </location>
</feature>
<feature type="region of interest" description="Disordered" evidence="6">
    <location>
        <begin position="313"/>
        <end position="332"/>
    </location>
</feature>
<evidence type="ECO:0000256" key="5">
    <source>
        <dbReference type="RuleBase" id="RU368084"/>
    </source>
</evidence>
<sequence length="569" mass="61335">MSIISGQDAPRKRSIDEIDAADGGEAPSSDSDVVTRNGDDGAAPQEQEHQAPPSEPPKSTPRKRGRPPKNPAASGGDTPTPRARRQASSARTPTRGAASTADSPAATPTGRPSLIIGADRSARRKSARALIEQVVGDGDSDASDDDDVGEDGLAREIYDSSDEDAAAVSTDHGAAAAGTPPEATAPSAEAAESGAEAEVTRRRRRQQVRRRSPSPPPRDLPPHEQYFVQNRPGRPKTSDRTLKSVAPLSHDEYFSVLRDYPDRHAGDVAYLEALHAESFPQWAFELSQGFSICLYGMGSKRALLRRFARHLARRHHPHPGGQPSSSSSSSPIVMVNGYAPTTTVRDILSTAGAALDLRIPSTTPSSMAQALLTHLSSTSGLLTLMVNSIDAAPLRRPTHQSILARLASHPRVRLVCSADTPDFPLLWDVGLRSAFCFAFHDATTLSPYTVELDVVDDVHDLLGRNARRVNGREGVAFVLRSLPDNAKNLFQLLVGEVLIAMEEDESSPPEDVGVEYRMVYNKAVEEFICSSEMAFRTLLKDKKDALGTELLSVPFAKDELETILEDLMG</sequence>
<dbReference type="GO" id="GO:0005664">
    <property type="term" value="C:nuclear origin of replication recognition complex"/>
    <property type="evidence" value="ECO:0007669"/>
    <property type="project" value="UniProtKB-UniRule"/>
</dbReference>
<comment type="subunit">
    <text evidence="5">Component of the origin recognition complex (ORC).</text>
</comment>
<proteinExistence type="inferred from homology"/>
<dbReference type="GeneID" id="55969247"/>
<protein>
    <recommendedName>
        <fullName evidence="5">Origin recognition complex subunit 2</fullName>
    </recommendedName>
</protein>
<evidence type="ECO:0000256" key="3">
    <source>
        <dbReference type="ARBA" id="ARBA00022705"/>
    </source>
</evidence>
<dbReference type="InterPro" id="IPR056773">
    <property type="entry name" value="WHD_ORC2"/>
</dbReference>
<feature type="region of interest" description="Disordered" evidence="6">
    <location>
        <begin position="1"/>
        <end position="244"/>
    </location>
</feature>
<evidence type="ECO:0000259" key="8">
    <source>
        <dbReference type="Pfam" id="PF24882"/>
    </source>
</evidence>
<comment type="subcellular location">
    <subcellularLocation>
        <location evidence="1 5">Nucleus</location>
    </subcellularLocation>
</comment>
<keyword evidence="10" id="KW-1185">Reference proteome</keyword>
<evidence type="ECO:0000313" key="9">
    <source>
        <dbReference type="EMBL" id="KAF4120581.1"/>
    </source>
</evidence>
<dbReference type="Pfam" id="PF24882">
    <property type="entry name" value="WHD_ORC2"/>
    <property type="match status" value="1"/>
</dbReference>
<feature type="domain" description="Origin recognition complex subunit 2 winged-helix" evidence="8">
    <location>
        <begin position="509"/>
        <end position="559"/>
    </location>
</feature>
<reference evidence="9" key="1">
    <citation type="submission" date="2020-03" db="EMBL/GenBank/DDBJ databases">
        <title>Site-based positive gene gene selection in Geosmithia morbida across the United States reveals a broad range of putative effectors and factors for local host and environmental adapation.</title>
        <authorList>
            <person name="Onufrak A."/>
            <person name="Murdoch R.W."/>
            <person name="Gazis R."/>
            <person name="Huff M."/>
            <person name="Staton M."/>
            <person name="Klingeman W."/>
            <person name="Hadziabdic D."/>
        </authorList>
    </citation>
    <scope>NUCLEOTIDE SEQUENCE</scope>
    <source>
        <strain evidence="9">1262</strain>
    </source>
</reference>
<keyword evidence="4 5" id="KW-0539">Nucleus</keyword>
<comment type="function">
    <text evidence="5">Component of the origin recognition complex (ORC) that binds origins of replication. DNA-binding is ATP-dependent. ORC is required to assemble the pre-replication complex necessary to initiate DNA replication.</text>
</comment>
<evidence type="ECO:0000256" key="4">
    <source>
        <dbReference type="ARBA" id="ARBA00023242"/>
    </source>
</evidence>
<dbReference type="PANTHER" id="PTHR14052">
    <property type="entry name" value="ORIGIN RECOGNITION COMPLEX SUBUNIT 2"/>
    <property type="match status" value="1"/>
</dbReference>
<dbReference type="Pfam" id="PF04084">
    <property type="entry name" value="RecA-like_ORC2"/>
    <property type="match status" value="1"/>
</dbReference>
<dbReference type="Proteomes" id="UP000749293">
    <property type="component" value="Unassembled WGS sequence"/>
</dbReference>
<feature type="compositionally biased region" description="Basic residues" evidence="6">
    <location>
        <begin position="201"/>
        <end position="212"/>
    </location>
</feature>
<organism evidence="9 10">
    <name type="scientific">Geosmithia morbida</name>
    <dbReference type="NCBI Taxonomy" id="1094350"/>
    <lineage>
        <taxon>Eukaryota</taxon>
        <taxon>Fungi</taxon>
        <taxon>Dikarya</taxon>
        <taxon>Ascomycota</taxon>
        <taxon>Pezizomycotina</taxon>
        <taxon>Sordariomycetes</taxon>
        <taxon>Hypocreomycetidae</taxon>
        <taxon>Hypocreales</taxon>
        <taxon>Bionectriaceae</taxon>
        <taxon>Geosmithia</taxon>
    </lineage>
</organism>
<evidence type="ECO:0000259" key="7">
    <source>
        <dbReference type="Pfam" id="PF04084"/>
    </source>
</evidence>
<keyword evidence="3 5" id="KW-0235">DNA replication</keyword>
<gene>
    <name evidence="9" type="ORF">GMORB2_3019</name>
</gene>
<comment type="caution">
    <text evidence="9">The sequence shown here is derived from an EMBL/GenBank/DDBJ whole genome shotgun (WGS) entry which is preliminary data.</text>
</comment>
<dbReference type="PANTHER" id="PTHR14052:SF0">
    <property type="entry name" value="ORIGIN RECOGNITION COMPLEX SUBUNIT 2"/>
    <property type="match status" value="1"/>
</dbReference>
<dbReference type="OrthoDB" id="346673at2759"/>
<evidence type="ECO:0000256" key="2">
    <source>
        <dbReference type="ARBA" id="ARBA00007421"/>
    </source>
</evidence>
<feature type="compositionally biased region" description="Acidic residues" evidence="6">
    <location>
        <begin position="138"/>
        <end position="150"/>
    </location>
</feature>
<dbReference type="AlphaFoldDB" id="A0A9P4YS14"/>
<evidence type="ECO:0000256" key="1">
    <source>
        <dbReference type="ARBA" id="ARBA00004123"/>
    </source>
</evidence>
<evidence type="ECO:0000313" key="10">
    <source>
        <dbReference type="Proteomes" id="UP000749293"/>
    </source>
</evidence>
<feature type="compositionally biased region" description="Low complexity" evidence="6">
    <location>
        <begin position="173"/>
        <end position="197"/>
    </location>
</feature>
<dbReference type="GO" id="GO:0003688">
    <property type="term" value="F:DNA replication origin binding"/>
    <property type="evidence" value="ECO:0007669"/>
    <property type="project" value="UniProtKB-UniRule"/>
</dbReference>
<dbReference type="RefSeq" id="XP_035319233.1">
    <property type="nucleotide sequence ID" value="XM_035464995.1"/>
</dbReference>